<dbReference type="AlphaFoldDB" id="A0A6L8KHB9"/>
<dbReference type="RefSeq" id="WP_161007375.1">
    <property type="nucleotide sequence ID" value="NZ_WWCN01000008.1"/>
</dbReference>
<feature type="domain" description="PAS" evidence="1">
    <location>
        <begin position="31"/>
        <end position="60"/>
    </location>
</feature>
<dbReference type="InterPro" id="IPR000700">
    <property type="entry name" value="PAS-assoc_C"/>
</dbReference>
<dbReference type="NCBIfam" id="TIGR00254">
    <property type="entry name" value="GGDEF"/>
    <property type="match status" value="1"/>
</dbReference>
<dbReference type="SUPFAM" id="SSF55073">
    <property type="entry name" value="Nucleotide cyclase"/>
    <property type="match status" value="1"/>
</dbReference>
<dbReference type="Proteomes" id="UP000479335">
    <property type="component" value="Unassembled WGS sequence"/>
</dbReference>
<dbReference type="PROSITE" id="PS50883">
    <property type="entry name" value="EAL"/>
    <property type="match status" value="1"/>
</dbReference>
<accession>A0A6L8KHB9</accession>
<dbReference type="SUPFAM" id="SSF141868">
    <property type="entry name" value="EAL domain-like"/>
    <property type="match status" value="1"/>
</dbReference>
<dbReference type="SMART" id="SM00267">
    <property type="entry name" value="GGDEF"/>
    <property type="match status" value="1"/>
</dbReference>
<dbReference type="Pfam" id="PF13426">
    <property type="entry name" value="PAS_9"/>
    <property type="match status" value="1"/>
</dbReference>
<dbReference type="InterPro" id="IPR000160">
    <property type="entry name" value="GGDEF_dom"/>
</dbReference>
<sequence length="570" mass="62856">MTPPLTSVIAPDLPPEVLLRQIYLNVRDFAIFTVDTQGLINSWNLGAELIFGYAPQEIIGLNMDRLFTVDDQTEGEHQREMQQAAQWDRASDYRWHLRRDGSMFWADGVLTPIPGENGKPSGYLKILRDITERKLAQDEIRRLATIDVLTGLSNRAAFDTRRSEMVSLAERTGELLLLMMIDLDQFKEVNDVLGHHAGDLLLRMAAQRIRDSSRASDYVARLGGDEFGLMQLYAPSPASGGLLADKLLSELAKPFMIGEREVNISASIGIAVCPGDAVTSDNLLKRADQALYHAKNAGRNRYHYYTEALDEVAHRKNADHHELRHLITDKCCDLVYQPILNRSGHTVAMEALLRLPGYLGQQPVEYAIGLAGEMGLLPELGCWVARHAFAQLRHWRDAGLDGIHICINTCAKELQNAGYIVQLLAALAECGVEADDVEIELTERDAIELERNGSNIIEQLRAQGFMVALDDFGTGYSSLSYLRALPVNTIKLDKSFLLGVPDSGDADAVVKLVIQLAHDLRLNVVAEGVESAEQAAFLGDIGCGAFQGYLYTAAMPADAATAWLHEHAAA</sequence>
<evidence type="ECO:0000259" key="1">
    <source>
        <dbReference type="PROSITE" id="PS50112"/>
    </source>
</evidence>
<dbReference type="SUPFAM" id="SSF55785">
    <property type="entry name" value="PYP-like sensor domain (PAS domain)"/>
    <property type="match status" value="1"/>
</dbReference>
<dbReference type="InterPro" id="IPR035965">
    <property type="entry name" value="PAS-like_dom_sf"/>
</dbReference>
<evidence type="ECO:0000313" key="6">
    <source>
        <dbReference type="Proteomes" id="UP000479335"/>
    </source>
</evidence>
<dbReference type="InterPro" id="IPR052155">
    <property type="entry name" value="Biofilm_reg_signaling"/>
</dbReference>
<comment type="caution">
    <text evidence="5">The sequence shown here is derived from an EMBL/GenBank/DDBJ whole genome shotgun (WGS) entry which is preliminary data.</text>
</comment>
<dbReference type="InterPro" id="IPR029787">
    <property type="entry name" value="Nucleotide_cyclase"/>
</dbReference>
<evidence type="ECO:0000259" key="4">
    <source>
        <dbReference type="PROSITE" id="PS50887"/>
    </source>
</evidence>
<name>A0A6L8KHB9_9BURK</name>
<dbReference type="Gene3D" id="3.30.450.20">
    <property type="entry name" value="PAS domain"/>
    <property type="match status" value="1"/>
</dbReference>
<dbReference type="InterPro" id="IPR035919">
    <property type="entry name" value="EAL_sf"/>
</dbReference>
<dbReference type="SMART" id="SM00091">
    <property type="entry name" value="PAS"/>
    <property type="match status" value="1"/>
</dbReference>
<keyword evidence="6" id="KW-1185">Reference proteome</keyword>
<dbReference type="PROSITE" id="PS50887">
    <property type="entry name" value="GGDEF"/>
    <property type="match status" value="1"/>
</dbReference>
<evidence type="ECO:0000259" key="3">
    <source>
        <dbReference type="PROSITE" id="PS50883"/>
    </source>
</evidence>
<feature type="domain" description="EAL" evidence="3">
    <location>
        <begin position="316"/>
        <end position="568"/>
    </location>
</feature>
<feature type="domain" description="PAC" evidence="2">
    <location>
        <begin position="89"/>
        <end position="142"/>
    </location>
</feature>
<dbReference type="Gene3D" id="3.30.70.270">
    <property type="match status" value="1"/>
</dbReference>
<dbReference type="SMART" id="SM00052">
    <property type="entry name" value="EAL"/>
    <property type="match status" value="1"/>
</dbReference>
<feature type="domain" description="GGDEF" evidence="4">
    <location>
        <begin position="174"/>
        <end position="307"/>
    </location>
</feature>
<dbReference type="Gene3D" id="3.20.20.450">
    <property type="entry name" value="EAL domain"/>
    <property type="match status" value="1"/>
</dbReference>
<dbReference type="InterPro" id="IPR001633">
    <property type="entry name" value="EAL_dom"/>
</dbReference>
<dbReference type="CDD" id="cd01948">
    <property type="entry name" value="EAL"/>
    <property type="match status" value="1"/>
</dbReference>
<dbReference type="SMART" id="SM00086">
    <property type="entry name" value="PAC"/>
    <property type="match status" value="1"/>
</dbReference>
<organism evidence="5 6">
    <name type="scientific">Duganella flavida</name>
    <dbReference type="NCBI Taxonomy" id="2692175"/>
    <lineage>
        <taxon>Bacteria</taxon>
        <taxon>Pseudomonadati</taxon>
        <taxon>Pseudomonadota</taxon>
        <taxon>Betaproteobacteria</taxon>
        <taxon>Burkholderiales</taxon>
        <taxon>Oxalobacteraceae</taxon>
        <taxon>Telluria group</taxon>
        <taxon>Duganella</taxon>
    </lineage>
</organism>
<evidence type="ECO:0000259" key="2">
    <source>
        <dbReference type="PROSITE" id="PS50113"/>
    </source>
</evidence>
<reference evidence="5 6" key="1">
    <citation type="submission" date="2019-12" db="EMBL/GenBank/DDBJ databases">
        <title>Novel species isolated from a subtropical stream in China.</title>
        <authorList>
            <person name="Lu H."/>
        </authorList>
    </citation>
    <scope>NUCLEOTIDE SEQUENCE [LARGE SCALE GENOMIC DNA]</scope>
    <source>
        <strain evidence="5 6">FT135W</strain>
    </source>
</reference>
<dbReference type="Pfam" id="PF00990">
    <property type="entry name" value="GGDEF"/>
    <property type="match status" value="1"/>
</dbReference>
<proteinExistence type="predicted"/>
<dbReference type="GO" id="GO:0003824">
    <property type="term" value="F:catalytic activity"/>
    <property type="evidence" value="ECO:0007669"/>
    <property type="project" value="UniProtKB-ARBA"/>
</dbReference>
<dbReference type="InterPro" id="IPR000014">
    <property type="entry name" value="PAS"/>
</dbReference>
<protein>
    <submittedName>
        <fullName evidence="5">EAL domain-containing protein</fullName>
    </submittedName>
</protein>
<dbReference type="CDD" id="cd00130">
    <property type="entry name" value="PAS"/>
    <property type="match status" value="1"/>
</dbReference>
<dbReference type="Pfam" id="PF00563">
    <property type="entry name" value="EAL"/>
    <property type="match status" value="1"/>
</dbReference>
<dbReference type="PANTHER" id="PTHR44757">
    <property type="entry name" value="DIGUANYLATE CYCLASE DGCP"/>
    <property type="match status" value="1"/>
</dbReference>
<dbReference type="InterPro" id="IPR001610">
    <property type="entry name" value="PAC"/>
</dbReference>
<dbReference type="CDD" id="cd01949">
    <property type="entry name" value="GGDEF"/>
    <property type="match status" value="1"/>
</dbReference>
<gene>
    <name evidence="5" type="ORF">GTP46_14705</name>
</gene>
<dbReference type="InterPro" id="IPR043128">
    <property type="entry name" value="Rev_trsase/Diguanyl_cyclase"/>
</dbReference>
<dbReference type="PANTHER" id="PTHR44757:SF2">
    <property type="entry name" value="BIOFILM ARCHITECTURE MAINTENANCE PROTEIN MBAA"/>
    <property type="match status" value="1"/>
</dbReference>
<dbReference type="FunFam" id="3.30.70.270:FF:000001">
    <property type="entry name" value="Diguanylate cyclase domain protein"/>
    <property type="match status" value="1"/>
</dbReference>
<dbReference type="NCBIfam" id="TIGR00229">
    <property type="entry name" value="sensory_box"/>
    <property type="match status" value="1"/>
</dbReference>
<dbReference type="PROSITE" id="PS50113">
    <property type="entry name" value="PAC"/>
    <property type="match status" value="1"/>
</dbReference>
<evidence type="ECO:0000313" key="5">
    <source>
        <dbReference type="EMBL" id="MYM23901.1"/>
    </source>
</evidence>
<dbReference type="EMBL" id="WWCN01000008">
    <property type="protein sequence ID" value="MYM23901.1"/>
    <property type="molecule type" value="Genomic_DNA"/>
</dbReference>
<dbReference type="PROSITE" id="PS50112">
    <property type="entry name" value="PAS"/>
    <property type="match status" value="1"/>
</dbReference>